<evidence type="ECO:0000256" key="11">
    <source>
        <dbReference type="RuleBase" id="RU000304"/>
    </source>
</evidence>
<evidence type="ECO:0000256" key="2">
    <source>
        <dbReference type="ARBA" id="ARBA00022527"/>
    </source>
</evidence>
<evidence type="ECO:0000313" key="15">
    <source>
        <dbReference type="Proteomes" id="UP000271241"/>
    </source>
</evidence>
<evidence type="ECO:0000259" key="13">
    <source>
        <dbReference type="PROSITE" id="PS51285"/>
    </source>
</evidence>
<dbReference type="GO" id="GO:0005524">
    <property type="term" value="F:ATP binding"/>
    <property type="evidence" value="ECO:0007669"/>
    <property type="project" value="UniProtKB-UniRule"/>
</dbReference>
<dbReference type="EMBL" id="KZ992728">
    <property type="protein sequence ID" value="RKP07378.1"/>
    <property type="molecule type" value="Genomic_DNA"/>
</dbReference>
<dbReference type="Gene3D" id="1.10.510.10">
    <property type="entry name" value="Transferase(Phosphotransferase) domain 1"/>
    <property type="match status" value="2"/>
</dbReference>
<keyword evidence="4" id="KW-0808">Transferase</keyword>
<gene>
    <name evidence="14" type="ORF">THASP1DRAFT_34918</name>
</gene>
<keyword evidence="6 14" id="KW-0418">Kinase</keyword>
<dbReference type="CDD" id="cd05600">
    <property type="entry name" value="STKc_Sid2p_like"/>
    <property type="match status" value="1"/>
</dbReference>
<dbReference type="PROSITE" id="PS00107">
    <property type="entry name" value="PROTEIN_KINASE_ATP"/>
    <property type="match status" value="1"/>
</dbReference>
<dbReference type="SUPFAM" id="SSF56112">
    <property type="entry name" value="Protein kinase-like (PK-like)"/>
    <property type="match status" value="1"/>
</dbReference>
<comment type="catalytic activity">
    <reaction evidence="9">
        <text>L-seryl-[protein] + ATP = O-phospho-L-seryl-[protein] + ADP + H(+)</text>
        <dbReference type="Rhea" id="RHEA:17989"/>
        <dbReference type="Rhea" id="RHEA-COMP:9863"/>
        <dbReference type="Rhea" id="RHEA-COMP:11604"/>
        <dbReference type="ChEBI" id="CHEBI:15378"/>
        <dbReference type="ChEBI" id="CHEBI:29999"/>
        <dbReference type="ChEBI" id="CHEBI:30616"/>
        <dbReference type="ChEBI" id="CHEBI:83421"/>
        <dbReference type="ChEBI" id="CHEBI:456216"/>
        <dbReference type="EC" id="2.7.11.1"/>
    </reaction>
</comment>
<dbReference type="InterPro" id="IPR050236">
    <property type="entry name" value="Ser_Thr_kinase_AGC"/>
</dbReference>
<evidence type="ECO:0000313" key="14">
    <source>
        <dbReference type="EMBL" id="RKP07378.1"/>
    </source>
</evidence>
<dbReference type="GO" id="GO:0004674">
    <property type="term" value="F:protein serine/threonine kinase activity"/>
    <property type="evidence" value="ECO:0007669"/>
    <property type="project" value="UniProtKB-KW"/>
</dbReference>
<dbReference type="Pfam" id="PF00433">
    <property type="entry name" value="Pkinase_C"/>
    <property type="match status" value="1"/>
</dbReference>
<feature type="binding site" evidence="10">
    <location>
        <position position="96"/>
    </location>
    <ligand>
        <name>ATP</name>
        <dbReference type="ChEBI" id="CHEBI:30616"/>
    </ligand>
</feature>
<dbReference type="GO" id="GO:0035556">
    <property type="term" value="P:intracellular signal transduction"/>
    <property type="evidence" value="ECO:0007669"/>
    <property type="project" value="TreeGrafter"/>
</dbReference>
<dbReference type="EC" id="2.7.11.1" evidence="1"/>
<dbReference type="PROSITE" id="PS51285">
    <property type="entry name" value="AGC_KINASE_CTER"/>
    <property type="match status" value="1"/>
</dbReference>
<dbReference type="InterPro" id="IPR000961">
    <property type="entry name" value="AGC-kinase_C"/>
</dbReference>
<evidence type="ECO:0000256" key="10">
    <source>
        <dbReference type="PROSITE-ProRule" id="PRU10141"/>
    </source>
</evidence>
<proteinExistence type="inferred from homology"/>
<evidence type="ECO:0000256" key="9">
    <source>
        <dbReference type="ARBA" id="ARBA00048679"/>
    </source>
</evidence>
<dbReference type="GO" id="GO:0005816">
    <property type="term" value="C:spindle pole body"/>
    <property type="evidence" value="ECO:0007669"/>
    <property type="project" value="TreeGrafter"/>
</dbReference>
<dbReference type="PROSITE" id="PS50011">
    <property type="entry name" value="PROTEIN_KINASE_DOM"/>
    <property type="match status" value="1"/>
</dbReference>
<dbReference type="InterPro" id="IPR011009">
    <property type="entry name" value="Kinase-like_dom_sf"/>
</dbReference>
<keyword evidence="7 10" id="KW-0067">ATP-binding</keyword>
<dbReference type="FunFam" id="3.30.200.20:FF:000109">
    <property type="entry name" value="Non-specific serine/threonine protein kinase"/>
    <property type="match status" value="1"/>
</dbReference>
<dbReference type="SMART" id="SM00220">
    <property type="entry name" value="S_TKc"/>
    <property type="match status" value="1"/>
</dbReference>
<dbReference type="InterPro" id="IPR000719">
    <property type="entry name" value="Prot_kinase_dom"/>
</dbReference>
<keyword evidence="2 11" id="KW-0723">Serine/threonine-protein kinase</keyword>
<evidence type="ECO:0000259" key="12">
    <source>
        <dbReference type="PROSITE" id="PS50011"/>
    </source>
</evidence>
<evidence type="ECO:0000256" key="3">
    <source>
        <dbReference type="ARBA" id="ARBA00022553"/>
    </source>
</evidence>
<keyword evidence="15" id="KW-1185">Reference proteome</keyword>
<dbReference type="OrthoDB" id="18472at2759"/>
<sequence>MVWRVDFYNYYYDLLSYLHQRRQRQHHYEVTVHATHVDRDALTRVHLTNETNMLRARRSRMSLDHFQLLSQIGQGGYGCVYLARKRDTGEICAVKKMSKRLLHKLNEAQHILTERDILTAAKSPWLVRLFYAFQDAACLYLAMEYVPGGDLRTLLNHSGILRLKNARFYFAEMAMAVDALHQLGYIHRDLKPENFLIDAAGHIKLADFGLSNGMLSQKRIDSIRQKLDAVRGRRPVPRSSAQRRQLQATRRDNPMLAYSTVGSPDYMAPEVLRYTVGYGHLVDYWSLGCILFEFLAGHTPFAGATIEEVWANVYHWERVLVRPTFNSPVASANLTDDAWHLICRLITHREHRLSSFEAIRQHPFLRGLDCTNLRPPFVPSLTSTEDTGYFDDFSDPSDMRAYRDVLERQAHMEEMGRDAVEPPRATFVGFTFRHRSEEQKCAAGFGGDHVDFGHARIQTQETASRKGTMVMRWLAGEASCRDILACEPAAWSTAT</sequence>
<comment type="similarity">
    <text evidence="11">Belongs to the protein kinase superfamily.</text>
</comment>
<dbReference type="GO" id="GO:0007010">
    <property type="term" value="P:cytoskeleton organization"/>
    <property type="evidence" value="ECO:0007669"/>
    <property type="project" value="UniProtKB-ARBA"/>
</dbReference>
<keyword evidence="5 10" id="KW-0547">Nucleotide-binding</keyword>
<accession>A0A4P9XN74</accession>
<dbReference type="InterPro" id="IPR008271">
    <property type="entry name" value="Ser/Thr_kinase_AS"/>
</dbReference>
<keyword evidence="3" id="KW-0597">Phosphoprotein</keyword>
<protein>
    <recommendedName>
        <fullName evidence="1">non-specific serine/threonine protein kinase</fullName>
        <ecNumber evidence="1">2.7.11.1</ecNumber>
    </recommendedName>
</protein>
<dbReference type="FunFam" id="1.10.510.10:FF:000024">
    <property type="entry name" value="Probable serine/threonine-protein kinase cot-1"/>
    <property type="match status" value="1"/>
</dbReference>
<evidence type="ECO:0000256" key="1">
    <source>
        <dbReference type="ARBA" id="ARBA00012513"/>
    </source>
</evidence>
<evidence type="ECO:0000256" key="8">
    <source>
        <dbReference type="ARBA" id="ARBA00047899"/>
    </source>
</evidence>
<dbReference type="PROSITE" id="PS00108">
    <property type="entry name" value="PROTEIN_KINASE_ST"/>
    <property type="match status" value="1"/>
</dbReference>
<dbReference type="SMART" id="SM00133">
    <property type="entry name" value="S_TK_X"/>
    <property type="match status" value="1"/>
</dbReference>
<evidence type="ECO:0000256" key="6">
    <source>
        <dbReference type="ARBA" id="ARBA00022777"/>
    </source>
</evidence>
<feature type="domain" description="Protein kinase" evidence="12">
    <location>
        <begin position="66"/>
        <end position="365"/>
    </location>
</feature>
<name>A0A4P9XN74_9FUNG</name>
<dbReference type="STRING" id="78915.A0A4P9XN74"/>
<reference evidence="15" key="1">
    <citation type="journal article" date="2018" name="Nat. Microbiol.">
        <title>Leveraging single-cell genomics to expand the fungal tree of life.</title>
        <authorList>
            <person name="Ahrendt S.R."/>
            <person name="Quandt C.A."/>
            <person name="Ciobanu D."/>
            <person name="Clum A."/>
            <person name="Salamov A."/>
            <person name="Andreopoulos B."/>
            <person name="Cheng J.F."/>
            <person name="Woyke T."/>
            <person name="Pelin A."/>
            <person name="Henrissat B."/>
            <person name="Reynolds N.K."/>
            <person name="Benny G.L."/>
            <person name="Smith M.E."/>
            <person name="James T.Y."/>
            <person name="Grigoriev I.V."/>
        </authorList>
    </citation>
    <scope>NUCLEOTIDE SEQUENCE [LARGE SCALE GENOMIC DNA]</scope>
    <source>
        <strain evidence="15">RSA 1356</strain>
    </source>
</reference>
<dbReference type="Proteomes" id="UP000271241">
    <property type="component" value="Unassembled WGS sequence"/>
</dbReference>
<dbReference type="Gene3D" id="3.30.200.20">
    <property type="entry name" value="Phosphorylase Kinase, domain 1"/>
    <property type="match status" value="2"/>
</dbReference>
<evidence type="ECO:0000256" key="7">
    <source>
        <dbReference type="ARBA" id="ARBA00022840"/>
    </source>
</evidence>
<organism evidence="14 15">
    <name type="scientific">Thamnocephalis sphaerospora</name>
    <dbReference type="NCBI Taxonomy" id="78915"/>
    <lineage>
        <taxon>Eukaryota</taxon>
        <taxon>Fungi</taxon>
        <taxon>Fungi incertae sedis</taxon>
        <taxon>Zoopagomycota</taxon>
        <taxon>Zoopagomycotina</taxon>
        <taxon>Zoopagomycetes</taxon>
        <taxon>Zoopagales</taxon>
        <taxon>Sigmoideomycetaceae</taxon>
        <taxon>Thamnocephalis</taxon>
    </lineage>
</organism>
<evidence type="ECO:0000256" key="4">
    <source>
        <dbReference type="ARBA" id="ARBA00022679"/>
    </source>
</evidence>
<dbReference type="AlphaFoldDB" id="A0A4P9XN74"/>
<dbReference type="InterPro" id="IPR017441">
    <property type="entry name" value="Protein_kinase_ATP_BS"/>
</dbReference>
<dbReference type="Pfam" id="PF00069">
    <property type="entry name" value="Pkinase"/>
    <property type="match status" value="2"/>
</dbReference>
<evidence type="ECO:0000256" key="5">
    <source>
        <dbReference type="ARBA" id="ARBA00022741"/>
    </source>
</evidence>
<dbReference type="PANTHER" id="PTHR24356:SF417">
    <property type="entry name" value="CELL CYCLE PROTEIN KINASE DBF2-RELATED"/>
    <property type="match status" value="1"/>
</dbReference>
<dbReference type="PANTHER" id="PTHR24356">
    <property type="entry name" value="SERINE/THREONINE-PROTEIN KINASE"/>
    <property type="match status" value="1"/>
</dbReference>
<feature type="domain" description="AGC-kinase C-terminal" evidence="13">
    <location>
        <begin position="352"/>
        <end position="442"/>
    </location>
</feature>
<comment type="catalytic activity">
    <reaction evidence="8">
        <text>L-threonyl-[protein] + ATP = O-phospho-L-threonyl-[protein] + ADP + H(+)</text>
        <dbReference type="Rhea" id="RHEA:46608"/>
        <dbReference type="Rhea" id="RHEA-COMP:11060"/>
        <dbReference type="Rhea" id="RHEA-COMP:11605"/>
        <dbReference type="ChEBI" id="CHEBI:15378"/>
        <dbReference type="ChEBI" id="CHEBI:30013"/>
        <dbReference type="ChEBI" id="CHEBI:30616"/>
        <dbReference type="ChEBI" id="CHEBI:61977"/>
        <dbReference type="ChEBI" id="CHEBI:456216"/>
        <dbReference type="EC" id="2.7.11.1"/>
    </reaction>
</comment>
<dbReference type="InterPro" id="IPR017892">
    <property type="entry name" value="Pkinase_C"/>
</dbReference>